<dbReference type="EMBL" id="CP076128">
    <property type="protein sequence ID" value="QWG06691.1"/>
    <property type="molecule type" value="Genomic_DNA"/>
</dbReference>
<keyword evidence="3" id="KW-1185">Reference proteome</keyword>
<reference evidence="2 3" key="1">
    <citation type="submission" date="2021-05" db="EMBL/GenBank/DDBJ databases">
        <title>Comparative genomic studies on the polysaccharide-degrading batcterial strains of the Flammeovirga genus.</title>
        <authorList>
            <person name="Zewei F."/>
            <person name="Zheng Z."/>
            <person name="Yu L."/>
            <person name="Ruyue G."/>
            <person name="Yanhong M."/>
            <person name="Yuanyuan C."/>
            <person name="Jingyan G."/>
            <person name="Wenjun H."/>
        </authorList>
    </citation>
    <scope>NUCLEOTIDE SEQUENCE [LARGE SCALE GENOMIC DNA]</scope>
    <source>
        <strain evidence="2 3">YS10</strain>
    </source>
</reference>
<protein>
    <submittedName>
        <fullName evidence="2">Uncharacterized protein</fullName>
    </submittedName>
</protein>
<dbReference type="Proteomes" id="UP000682802">
    <property type="component" value="Chromosome 1"/>
</dbReference>
<keyword evidence="1" id="KW-0175">Coiled coil</keyword>
<gene>
    <name evidence="2" type="ORF">KM029_15445</name>
</gene>
<proteinExistence type="predicted"/>
<organism evidence="2 3">
    <name type="scientific">Flammeovirga kamogawensis</name>
    <dbReference type="NCBI Taxonomy" id="373891"/>
    <lineage>
        <taxon>Bacteria</taxon>
        <taxon>Pseudomonadati</taxon>
        <taxon>Bacteroidota</taxon>
        <taxon>Cytophagia</taxon>
        <taxon>Cytophagales</taxon>
        <taxon>Flammeovirgaceae</taxon>
        <taxon>Flammeovirga</taxon>
    </lineage>
</organism>
<sequence>MLNLTLKFTKTRKESILQEQEELIHDELEQQEEVFEETTDEAELEETLQGGFTEYHYKLKRKRRRVDIDVE</sequence>
<evidence type="ECO:0000313" key="2">
    <source>
        <dbReference type="EMBL" id="QWG06691.1"/>
    </source>
</evidence>
<evidence type="ECO:0000313" key="3">
    <source>
        <dbReference type="Proteomes" id="UP000682802"/>
    </source>
</evidence>
<dbReference type="RefSeq" id="WP_144074097.1">
    <property type="nucleotide sequence ID" value="NZ_CP076128.1"/>
</dbReference>
<evidence type="ECO:0000256" key="1">
    <source>
        <dbReference type="SAM" id="Coils"/>
    </source>
</evidence>
<feature type="coiled-coil region" evidence="1">
    <location>
        <begin position="17"/>
        <end position="48"/>
    </location>
</feature>
<accession>A0ABX8GT07</accession>
<name>A0ABX8GT07_9BACT</name>